<dbReference type="GO" id="GO:0005886">
    <property type="term" value="C:plasma membrane"/>
    <property type="evidence" value="ECO:0007669"/>
    <property type="project" value="UniProtKB-SubCell"/>
</dbReference>
<dbReference type="PANTHER" id="PTHR30572">
    <property type="entry name" value="MEMBRANE COMPONENT OF TRANSPORTER-RELATED"/>
    <property type="match status" value="1"/>
</dbReference>
<evidence type="ECO:0000259" key="7">
    <source>
        <dbReference type="Pfam" id="PF02687"/>
    </source>
</evidence>
<feature type="transmembrane region" description="Helical" evidence="6">
    <location>
        <begin position="286"/>
        <end position="305"/>
    </location>
</feature>
<feature type="domain" description="ABC3 transporter permease C-terminal" evidence="7">
    <location>
        <begin position="669"/>
        <end position="778"/>
    </location>
</feature>
<dbReference type="Pfam" id="PF02687">
    <property type="entry name" value="FtsX"/>
    <property type="match status" value="2"/>
</dbReference>
<dbReference type="PROSITE" id="PS51257">
    <property type="entry name" value="PROKAR_LIPOPROTEIN"/>
    <property type="match status" value="1"/>
</dbReference>
<dbReference type="GO" id="GO:0022857">
    <property type="term" value="F:transmembrane transporter activity"/>
    <property type="evidence" value="ECO:0007669"/>
    <property type="project" value="TreeGrafter"/>
</dbReference>
<keyword evidence="2" id="KW-1003">Cell membrane</keyword>
<comment type="subcellular location">
    <subcellularLocation>
        <location evidence="1">Cell membrane</location>
        <topology evidence="1">Multi-pass membrane protein</topology>
    </subcellularLocation>
</comment>
<organism evidence="9 10">
    <name type="scientific">Fulvivirga marina</name>
    <dbReference type="NCBI Taxonomy" id="2494733"/>
    <lineage>
        <taxon>Bacteria</taxon>
        <taxon>Pseudomonadati</taxon>
        <taxon>Bacteroidota</taxon>
        <taxon>Cytophagia</taxon>
        <taxon>Cytophagales</taxon>
        <taxon>Fulvivirgaceae</taxon>
        <taxon>Fulvivirga</taxon>
    </lineage>
</organism>
<gene>
    <name evidence="9" type="ORF">JMN32_22730</name>
</gene>
<feature type="transmembrane region" description="Helical" evidence="6">
    <location>
        <begin position="341"/>
        <end position="369"/>
    </location>
</feature>
<evidence type="ECO:0000256" key="1">
    <source>
        <dbReference type="ARBA" id="ARBA00004651"/>
    </source>
</evidence>
<name>A0A937G359_9BACT</name>
<reference evidence="9" key="1">
    <citation type="submission" date="2021-01" db="EMBL/GenBank/DDBJ databases">
        <title>Fulvivirga kasyanovii gen. nov., sp nov., a novel member of the phylum Bacteroidetes isolated from seawater in a mussel farm.</title>
        <authorList>
            <person name="Zhao L.-H."/>
            <person name="Wang Z.-J."/>
        </authorList>
    </citation>
    <scope>NUCLEOTIDE SEQUENCE</scope>
    <source>
        <strain evidence="9">29W222</strain>
    </source>
</reference>
<evidence type="ECO:0000256" key="3">
    <source>
        <dbReference type="ARBA" id="ARBA00022692"/>
    </source>
</evidence>
<evidence type="ECO:0000313" key="10">
    <source>
        <dbReference type="Proteomes" id="UP000614216"/>
    </source>
</evidence>
<dbReference type="Pfam" id="PF12704">
    <property type="entry name" value="MacB_PCD"/>
    <property type="match status" value="2"/>
</dbReference>
<dbReference type="EMBL" id="JAEUGD010000066">
    <property type="protein sequence ID" value="MBL6449145.1"/>
    <property type="molecule type" value="Genomic_DNA"/>
</dbReference>
<dbReference type="PANTHER" id="PTHR30572:SF18">
    <property type="entry name" value="ABC-TYPE MACROLIDE FAMILY EXPORT SYSTEM PERMEASE COMPONENT 2"/>
    <property type="match status" value="1"/>
</dbReference>
<feature type="domain" description="MacB-like periplasmic core" evidence="8">
    <location>
        <begin position="24"/>
        <end position="239"/>
    </location>
</feature>
<dbReference type="InterPro" id="IPR050250">
    <property type="entry name" value="Macrolide_Exporter_MacB"/>
</dbReference>
<sequence length="790" mass="89505">MFRNYLKVAFKNILRQKLIVLINVIGLSAALACCIIAYLSWKFDHNFNAFHVNVDRIFKVNSVANINGVPVNFAITPLPLSPAMKTEIEGIETSVRYTETREELIFGDETYNNKLGFVDPDFLDVFTFKIIQGNKLAKGDKSKVLISRKMAEKHFSGKDAIGETITVNYKNIGERSYTVNGVLDDIPLNSSFNFDMLLLFDNFLDLAKLEEDDWASFVLTTFILMKDASEEEKVEGQLGKYAAIQSQAREDLKMNGFYLDPLPEMAGNLENLRGNVLRQGLPSSAVITPIVMAVLMLLLSCFNFVNSAMAMSGKRLKEIGLRKVFGGTKNQVMIQFLTENLVVCLIAICLAIVLASFLVPAYSALWSFLELEFNFFESPDIILLSVVLLIVTAVLAGAYPAFYVGSFDPTKIFRENFKRVGTNVFMRFLLLFQLSIVLLSLIAGLAFNENAEYQQTLDMGFDHQQTIVVQVNNKSEYDIFANRLTQEPKILSVSGSEGHIGRNIYTSSVQSGDREERVEGINVSPEFLETASLTILEGRNFEQHSARDRSESVLVTESFVKEFGWEEPLNKKIIVNDTLQLFVIGVVKNIYMRGLWQPVKPLFLRMADEDRYHFITAKVNPEDRYMMRHKLEQEWKETFPNIQFHGYLQEEMLYEAKTINSNIETVFFILAMVSLFISSSGLFSMLSLNIAKRSKEFGIRKVLGGSKTNIAFHITKEFMIILLISMFIGIFAASYFVDWLLDSIYTYHTQVNIFAIFSATILLFGIFAITVGYKVIKTAMESPVKVIRNS</sequence>
<dbReference type="AlphaFoldDB" id="A0A937G359"/>
<feature type="domain" description="ABC3 transporter permease C-terminal" evidence="7">
    <location>
        <begin position="290"/>
        <end position="406"/>
    </location>
</feature>
<proteinExistence type="predicted"/>
<keyword evidence="5 6" id="KW-0472">Membrane</keyword>
<feature type="transmembrane region" description="Helical" evidence="6">
    <location>
        <begin position="753"/>
        <end position="776"/>
    </location>
</feature>
<evidence type="ECO:0000259" key="8">
    <source>
        <dbReference type="Pfam" id="PF12704"/>
    </source>
</evidence>
<feature type="transmembrane region" description="Helical" evidence="6">
    <location>
        <begin position="381"/>
        <end position="403"/>
    </location>
</feature>
<keyword evidence="10" id="KW-1185">Reference proteome</keyword>
<feature type="transmembrane region" description="Helical" evidence="6">
    <location>
        <begin position="718"/>
        <end position="741"/>
    </location>
</feature>
<evidence type="ECO:0000256" key="4">
    <source>
        <dbReference type="ARBA" id="ARBA00022989"/>
    </source>
</evidence>
<dbReference type="InterPro" id="IPR025857">
    <property type="entry name" value="MacB_PCD"/>
</dbReference>
<feature type="domain" description="MacB-like periplasmic core" evidence="8">
    <location>
        <begin position="436"/>
        <end position="623"/>
    </location>
</feature>
<dbReference type="InterPro" id="IPR003838">
    <property type="entry name" value="ABC3_permease_C"/>
</dbReference>
<evidence type="ECO:0000256" key="2">
    <source>
        <dbReference type="ARBA" id="ARBA00022475"/>
    </source>
</evidence>
<keyword evidence="4 6" id="KW-1133">Transmembrane helix</keyword>
<protein>
    <submittedName>
        <fullName evidence="9">ABC transporter permease</fullName>
    </submittedName>
</protein>
<evidence type="ECO:0000313" key="9">
    <source>
        <dbReference type="EMBL" id="MBL6449145.1"/>
    </source>
</evidence>
<evidence type="ECO:0000256" key="5">
    <source>
        <dbReference type="ARBA" id="ARBA00023136"/>
    </source>
</evidence>
<accession>A0A937G359</accession>
<evidence type="ECO:0000256" key="6">
    <source>
        <dbReference type="SAM" id="Phobius"/>
    </source>
</evidence>
<dbReference type="RefSeq" id="WP_202858681.1">
    <property type="nucleotide sequence ID" value="NZ_JAEUGD010000066.1"/>
</dbReference>
<comment type="caution">
    <text evidence="9">The sequence shown here is derived from an EMBL/GenBank/DDBJ whole genome shotgun (WGS) entry which is preliminary data.</text>
</comment>
<keyword evidence="3 6" id="KW-0812">Transmembrane</keyword>
<feature type="transmembrane region" description="Helical" evidence="6">
    <location>
        <begin position="424"/>
        <end position="447"/>
    </location>
</feature>
<feature type="transmembrane region" description="Helical" evidence="6">
    <location>
        <begin position="666"/>
        <end position="691"/>
    </location>
</feature>
<feature type="transmembrane region" description="Helical" evidence="6">
    <location>
        <begin position="20"/>
        <end position="41"/>
    </location>
</feature>
<dbReference type="Proteomes" id="UP000614216">
    <property type="component" value="Unassembled WGS sequence"/>
</dbReference>